<dbReference type="EMBL" id="RXIC02000072">
    <property type="protein sequence ID" value="KAB1201362.1"/>
    <property type="molecule type" value="Genomic_DNA"/>
</dbReference>
<gene>
    <name evidence="2" type="ORF">CJ030_MR0G003934</name>
</gene>
<feature type="region of interest" description="Disordered" evidence="1">
    <location>
        <begin position="1"/>
        <end position="24"/>
    </location>
</feature>
<proteinExistence type="predicted"/>
<feature type="compositionally biased region" description="Basic and acidic residues" evidence="1">
    <location>
        <begin position="1"/>
        <end position="16"/>
    </location>
</feature>
<comment type="caution">
    <text evidence="2">The sequence shown here is derived from an EMBL/GenBank/DDBJ whole genome shotgun (WGS) entry which is preliminary data.</text>
</comment>
<dbReference type="Proteomes" id="UP000516437">
    <property type="component" value="Unassembled WGS sequence"/>
</dbReference>
<reference evidence="2 3" key="1">
    <citation type="journal article" date="2019" name="Plant Biotechnol. J.">
        <title>The red bayberry genome and genetic basis of sex determination.</title>
        <authorList>
            <person name="Jia H.M."/>
            <person name="Jia H.J."/>
            <person name="Cai Q.L."/>
            <person name="Wang Y."/>
            <person name="Zhao H.B."/>
            <person name="Yang W.F."/>
            <person name="Wang G.Y."/>
            <person name="Li Y.H."/>
            <person name="Zhan D.L."/>
            <person name="Shen Y.T."/>
            <person name="Niu Q.F."/>
            <person name="Chang L."/>
            <person name="Qiu J."/>
            <person name="Zhao L."/>
            <person name="Xie H.B."/>
            <person name="Fu W.Y."/>
            <person name="Jin J."/>
            <person name="Li X.W."/>
            <person name="Jiao Y."/>
            <person name="Zhou C.C."/>
            <person name="Tu T."/>
            <person name="Chai C.Y."/>
            <person name="Gao J.L."/>
            <person name="Fan L.J."/>
            <person name="van de Weg E."/>
            <person name="Wang J.Y."/>
            <person name="Gao Z.S."/>
        </authorList>
    </citation>
    <scope>NUCLEOTIDE SEQUENCE [LARGE SCALE GENOMIC DNA]</scope>
    <source>
        <tissue evidence="2">Leaves</tissue>
    </source>
</reference>
<name>A0A6A1UM83_9ROSI</name>
<accession>A0A6A1UM83</accession>
<evidence type="ECO:0000256" key="1">
    <source>
        <dbReference type="SAM" id="MobiDB-lite"/>
    </source>
</evidence>
<organism evidence="2 3">
    <name type="scientific">Morella rubra</name>
    <name type="common">Chinese bayberry</name>
    <dbReference type="NCBI Taxonomy" id="262757"/>
    <lineage>
        <taxon>Eukaryota</taxon>
        <taxon>Viridiplantae</taxon>
        <taxon>Streptophyta</taxon>
        <taxon>Embryophyta</taxon>
        <taxon>Tracheophyta</taxon>
        <taxon>Spermatophyta</taxon>
        <taxon>Magnoliopsida</taxon>
        <taxon>eudicotyledons</taxon>
        <taxon>Gunneridae</taxon>
        <taxon>Pentapetalae</taxon>
        <taxon>rosids</taxon>
        <taxon>fabids</taxon>
        <taxon>Fagales</taxon>
        <taxon>Myricaceae</taxon>
        <taxon>Morella</taxon>
    </lineage>
</organism>
<keyword evidence="3" id="KW-1185">Reference proteome</keyword>
<protein>
    <submittedName>
        <fullName evidence="2">Uncharacterized protein</fullName>
    </submittedName>
</protein>
<dbReference type="AlphaFoldDB" id="A0A6A1UM83"/>
<evidence type="ECO:0000313" key="2">
    <source>
        <dbReference type="EMBL" id="KAB1201362.1"/>
    </source>
</evidence>
<sequence>MEKGESMARKEKDRGKGSIKSEGNFEKGADDVMLAGGKRLRYGSSRRSAINMENRAKLKIVHISRASLLISNHSHGKKTCSNVFNRVGVCTLDVHLKNLVDKDVEEKSNAATEALLQATGTVGEQQPLPEEDVEQAFRPATHGEMILNWRLIGFLGSTDELKQQEEE</sequence>
<evidence type="ECO:0000313" key="3">
    <source>
        <dbReference type="Proteomes" id="UP000516437"/>
    </source>
</evidence>